<evidence type="ECO:0000256" key="1">
    <source>
        <dbReference type="ARBA" id="ARBA00004123"/>
    </source>
</evidence>
<dbReference type="InterPro" id="IPR047187">
    <property type="entry name" value="SF1_C_Upf1"/>
</dbReference>
<feature type="domain" description="Helicase Sen1 N-terminal" evidence="9">
    <location>
        <begin position="90"/>
        <end position="843"/>
    </location>
</feature>
<keyword evidence="14" id="KW-1185">Reference proteome</keyword>
<dbReference type="PANTHER" id="PTHR10887">
    <property type="entry name" value="DNA2/NAM7 HELICASE FAMILY"/>
    <property type="match status" value="1"/>
</dbReference>
<dbReference type="InterPro" id="IPR041677">
    <property type="entry name" value="DNA2/NAM7_AAA_11"/>
</dbReference>
<dbReference type="GO" id="GO:0016787">
    <property type="term" value="F:hydrolase activity"/>
    <property type="evidence" value="ECO:0007669"/>
    <property type="project" value="UniProtKB-KW"/>
</dbReference>
<feature type="compositionally biased region" description="Basic and acidic residues" evidence="8">
    <location>
        <begin position="1045"/>
        <end position="1057"/>
    </location>
</feature>
<evidence type="ECO:0000256" key="7">
    <source>
        <dbReference type="ARBA" id="ARBA00023242"/>
    </source>
</evidence>
<keyword evidence="5 13" id="KW-0347">Helicase</keyword>
<keyword evidence="7" id="KW-0539">Nucleus</keyword>
<protein>
    <submittedName>
        <fullName evidence="13">5'-3' RNA helicase-like protein</fullName>
    </submittedName>
</protein>
<comment type="subcellular location">
    <subcellularLocation>
        <location evidence="1">Nucleus</location>
    </subcellularLocation>
</comment>
<evidence type="ECO:0000256" key="6">
    <source>
        <dbReference type="ARBA" id="ARBA00022840"/>
    </source>
</evidence>
<dbReference type="Gene3D" id="3.40.50.300">
    <property type="entry name" value="P-loop containing nucleotide triphosphate hydrolases"/>
    <property type="match status" value="2"/>
</dbReference>
<evidence type="ECO:0000256" key="8">
    <source>
        <dbReference type="SAM" id="MobiDB-lite"/>
    </source>
</evidence>
<name>A0AA38RCB9_9PEZI</name>
<evidence type="ECO:0000259" key="9">
    <source>
        <dbReference type="Pfam" id="PF12726"/>
    </source>
</evidence>
<feature type="compositionally biased region" description="Basic and acidic residues" evidence="8">
    <location>
        <begin position="1888"/>
        <end position="1918"/>
    </location>
</feature>
<dbReference type="CDD" id="cd18042">
    <property type="entry name" value="DEXXQc_SETX"/>
    <property type="match status" value="1"/>
</dbReference>
<dbReference type="CDD" id="cd18808">
    <property type="entry name" value="SF1_C_Upf1"/>
    <property type="match status" value="1"/>
</dbReference>
<dbReference type="InterPro" id="IPR024481">
    <property type="entry name" value="Helicase_Sen1_N"/>
</dbReference>
<organism evidence="13 14">
    <name type="scientific">Coniochaeta hoffmannii</name>
    <dbReference type="NCBI Taxonomy" id="91930"/>
    <lineage>
        <taxon>Eukaryota</taxon>
        <taxon>Fungi</taxon>
        <taxon>Dikarya</taxon>
        <taxon>Ascomycota</taxon>
        <taxon>Pezizomycotina</taxon>
        <taxon>Sordariomycetes</taxon>
        <taxon>Sordariomycetidae</taxon>
        <taxon>Coniochaetales</taxon>
        <taxon>Coniochaetaceae</taxon>
        <taxon>Coniochaeta</taxon>
    </lineage>
</organism>
<feature type="domain" description="DNA2/NAM7 helicase helicase" evidence="10">
    <location>
        <begin position="1333"/>
        <end position="1627"/>
    </location>
</feature>
<dbReference type="InterPro" id="IPR041679">
    <property type="entry name" value="DNA2/NAM7-like_C"/>
</dbReference>
<evidence type="ECO:0000256" key="5">
    <source>
        <dbReference type="ARBA" id="ARBA00022806"/>
    </source>
</evidence>
<evidence type="ECO:0000256" key="2">
    <source>
        <dbReference type="ARBA" id="ARBA00007913"/>
    </source>
</evidence>
<dbReference type="Pfam" id="PF13086">
    <property type="entry name" value="AAA_11"/>
    <property type="match status" value="1"/>
</dbReference>
<dbReference type="InterPro" id="IPR027417">
    <property type="entry name" value="P-loop_NTPase"/>
</dbReference>
<dbReference type="FunFam" id="3.40.50.300:FF:001152">
    <property type="entry name" value="tRNA-splicing endonuclease, putative"/>
    <property type="match status" value="1"/>
</dbReference>
<accession>A0AA38RCB9</accession>
<dbReference type="InterPro" id="IPR045055">
    <property type="entry name" value="DNA2/NAM7-like"/>
</dbReference>
<dbReference type="PANTHER" id="PTHR10887:SF495">
    <property type="entry name" value="HELICASE SENATAXIN ISOFORM X1-RELATED"/>
    <property type="match status" value="1"/>
</dbReference>
<sequence length="2181" mass="241696">MLTTDELYELIINNYHELEAIPEATHLLCPRVNESDANSYDAPDEPGEDITVEEKRQRIEDGERRFLVASRLSLMLGLNAEQVKSWLEIWKTRLEACLRKCDQCVRNWHSRRAEFLRYVSDEFDDNVREVMERSLNDMDKARIDQALSHAEGLLRSNGPMSTSQLAKTSIEAAIGLMEALCSMPYLSTPDNRVRFNYVFETTQQKKPLKMQGMVPTMTYFLFDTDPYRNRFARTAWEKITPGSLKKEEWGWAVVDHLTAAIMRVAFSRGATPALDKIQNFWEGILLIVRALDEHQIIHWLRAMEVQPSIYMLALDHCFRVDSPSALALILRVLRALMEKSSKAFWAAYDEGQATPQAVVEQIFISPAFKSFLDASLEPDMMVQEETGPTPALAAWVTAFIKYLPLGRRTDFCGYLLRQLFEKHGVDPKGTEQGRATCILAGLNGLHQTLEGFLDPSAPVDAGTSLVYVNELINLVVKHQQIIVSSVRLPQEHALNLGRSTVAESIIKCALALDAKAVHVEWDAIHKRSAAPQEVKRKSAEMWHAFSALLWVSDVKVKVAAPMLSAMMPLRSIEQFIPRRGEKLTDALKLDFNDRYHRMAEVVGEILGHISGFDASELVTLCDPSHHHQTISSIAALLMHGEQAIRDVATQLVKAITGEEEREDAIRNMLENYFSHFLSAFSDAVGQMTFAVGSHSPWGPMNPILEVSGDVLNALCDTSSGLLRTRDLSEDELRSVKLWWRVMWKCISFSFRQIRSWHERVEKRALENFFRSNMELADRLLAQDGLLTSVYSRQKRNGVPASDSDDDASTSKAMKEVLVPPQVGSMGIIEMLPIRDHYLVDIAVNIIVKLATRIKDNGMALPDAAVALIYEYCKKSKTGVYAKRSNLNDMQRASILKALGADADDTDDDDVQYVASKPVQPTTPGTAKKLTTVPDFFKAQAQSGAALRTNRDDVLDLTSSVEKNKSVLEMMKARQAQAAKPKPAQLPQRDEKKILADRTSIKEKRQKEKAERMRRDAEAIAKAKALRQKTVPGEGSGLRGIAGVQGKDHSVPQQKDEMMVGSSSEDDDDSEDDDAVLINRVKVGQKGGVLKGRGILAAAPKLPVKKVKVQRSAKDMRARLIPPMHVLHQAILEWDIFHEGNDPPNGYGCSNVADTYANPADYKQTFFPLLVSEAWRSFVTSKDEATSKPYGIKVLTRMSVDNFMEVTTSMPVAQNKDRNLSEGDIVIVSKAVDPRTNSEQPHCLARIFKTTYKRDNLEVVYRVSAKSKQILPVLLPGSEFYAVKITNMITIEREYAALESLQYYDLMDEVLKAQPSPILKFGDQAIQDVMKNYNLNPGQAKAILNAKENDGFTLVQGPPGTGKTKTIIAMVGTLLTPTLKASTLGAVAVTRPHGATSQGGAGMAKKLLICAPSNAAVDEIVLRLKQGVKTTSGSFHKISVLRLGRSDAVNAAVKDVTLDELVNARMNVEVKQNKDFSDYDKMHKQAGDIKQKMTELRAALDAAMATNASGVETSKLQREISELRQRQIRIGAQIDNAKGSGNTYAREVEIKRRQVQQEILDKAQVICSTLSGSGHEMFKNLNVEFETVIIDEAAQCVELSALIPLKYGCSKCILVGDPKQLPPTVLSQSAARYGYDQSLFVRMQHNHPEDVHLLDRQYRMHPEISQFPSQEFYEGRLADGADMATLRMQPWHDSHLLGPYRFFDVRGVQTRGSKGQSLVNMEEIKVAMQLYHRFRTDYGRHVEVKAKIGIITPYKAQLFRLRDEFIGRYGEAITDQIEFNTTDAFQGRECEIIIFSCVRASPTGGIGFMTDIRRMNVGLTRAKSSLWILGDSRALVQGEYWGRLIKDAKARDRYTDGDVLGMLSRPSGKPSGLAASKPPSAVTTPFDSPKSEDTDMKEEVPKMEDKYDLPKIKEEKLDVDMLDSDDYEPPPATSDIKMEGSDDYEPPPAIPPSKTSPSYQPPSRPAANTSRTAPSDPMKRRPMAAQVPMQSPQNPQDTGGVDARGQVTPAGVQRPTINPSPSVTKRHLDANSDHPAAKRMRNAPPVLGRGNPMIPRAPRAYKAPPPPKDPSAMEVLGLVPPTRPAPPPAATGMVDSPRPAQAPPRPGGNQGGGRPGPPSGPSDNQGGRPAGYHQPGGRPGPGGPPTGPRGGPQNGPQQQALPRPRPKKSADLFIKRKPNGGR</sequence>
<gene>
    <name evidence="13" type="ORF">NKR19_g9064</name>
</gene>
<evidence type="ECO:0000256" key="3">
    <source>
        <dbReference type="ARBA" id="ARBA00022741"/>
    </source>
</evidence>
<dbReference type="FunFam" id="3.40.50.300:FF:000326">
    <property type="entry name" value="P-loop containing nucleoside triphosphate hydrolase"/>
    <property type="match status" value="1"/>
</dbReference>
<dbReference type="Pfam" id="PF23576">
    <property type="entry name" value="SEN1_barrel"/>
    <property type="match status" value="1"/>
</dbReference>
<comment type="caution">
    <text evidence="13">The sequence shown here is derived from an EMBL/GenBank/DDBJ whole genome shotgun (WGS) entry which is preliminary data.</text>
</comment>
<dbReference type="SUPFAM" id="SSF52540">
    <property type="entry name" value="P-loop containing nucleoside triphosphate hydrolases"/>
    <property type="match status" value="1"/>
</dbReference>
<reference evidence="13" key="1">
    <citation type="submission" date="2022-07" db="EMBL/GenBank/DDBJ databases">
        <title>Fungi with potential for degradation of polypropylene.</title>
        <authorList>
            <person name="Gostincar C."/>
        </authorList>
    </citation>
    <scope>NUCLEOTIDE SEQUENCE</scope>
    <source>
        <strain evidence="13">EXF-13287</strain>
    </source>
</reference>
<evidence type="ECO:0000259" key="12">
    <source>
        <dbReference type="Pfam" id="PF23576"/>
    </source>
</evidence>
<feature type="region of interest" description="Disordered" evidence="8">
    <location>
        <begin position="972"/>
        <end position="992"/>
    </location>
</feature>
<keyword evidence="3" id="KW-0547">Nucleotide-binding</keyword>
<feature type="domain" description="DNA2/NAM7 helicase-like C-terminal" evidence="11">
    <location>
        <begin position="1634"/>
        <end position="1831"/>
    </location>
</feature>
<feature type="compositionally biased region" description="Polar residues" evidence="8">
    <location>
        <begin position="1987"/>
        <end position="1996"/>
    </location>
</feature>
<keyword evidence="4" id="KW-0378">Hydrolase</keyword>
<dbReference type="GO" id="GO:0004386">
    <property type="term" value="F:helicase activity"/>
    <property type="evidence" value="ECO:0007669"/>
    <property type="project" value="UniProtKB-KW"/>
</dbReference>
<dbReference type="GO" id="GO:0005524">
    <property type="term" value="F:ATP binding"/>
    <property type="evidence" value="ECO:0007669"/>
    <property type="project" value="UniProtKB-KW"/>
</dbReference>
<evidence type="ECO:0000313" key="13">
    <source>
        <dbReference type="EMBL" id="KAJ9133462.1"/>
    </source>
</evidence>
<evidence type="ECO:0000313" key="14">
    <source>
        <dbReference type="Proteomes" id="UP001174691"/>
    </source>
</evidence>
<dbReference type="GO" id="GO:0005694">
    <property type="term" value="C:chromosome"/>
    <property type="evidence" value="ECO:0007669"/>
    <property type="project" value="UniProtKB-ARBA"/>
</dbReference>
<dbReference type="Proteomes" id="UP001174691">
    <property type="component" value="Unassembled WGS sequence"/>
</dbReference>
<comment type="similarity">
    <text evidence="2">Belongs to the DNA2/NAM7 helicase family.</text>
</comment>
<dbReference type="Pfam" id="PF13087">
    <property type="entry name" value="AAA_12"/>
    <property type="match status" value="1"/>
</dbReference>
<dbReference type="InterPro" id="IPR056474">
    <property type="entry name" value="SEN1_barrel"/>
</dbReference>
<feature type="domain" description="Helicase SEN1 beta-barrel" evidence="12">
    <location>
        <begin position="1185"/>
        <end position="1284"/>
    </location>
</feature>
<dbReference type="GO" id="GO:0016604">
    <property type="term" value="C:nuclear body"/>
    <property type="evidence" value="ECO:0007669"/>
    <property type="project" value="TreeGrafter"/>
</dbReference>
<dbReference type="GO" id="GO:0001147">
    <property type="term" value="F:transcription termination site sequence-specific DNA binding"/>
    <property type="evidence" value="ECO:0007669"/>
    <property type="project" value="TreeGrafter"/>
</dbReference>
<feature type="region of interest" description="Disordered" evidence="8">
    <location>
        <begin position="1022"/>
        <end position="1071"/>
    </location>
</feature>
<dbReference type="Pfam" id="PF12726">
    <property type="entry name" value="SEN1_N"/>
    <property type="match status" value="1"/>
</dbReference>
<evidence type="ECO:0000259" key="11">
    <source>
        <dbReference type="Pfam" id="PF13087"/>
    </source>
</evidence>
<evidence type="ECO:0000259" key="10">
    <source>
        <dbReference type="Pfam" id="PF13086"/>
    </source>
</evidence>
<keyword evidence="6" id="KW-0067">ATP-binding</keyword>
<dbReference type="GO" id="GO:0006369">
    <property type="term" value="P:termination of RNA polymerase II transcription"/>
    <property type="evidence" value="ECO:0007669"/>
    <property type="project" value="TreeGrafter"/>
</dbReference>
<proteinExistence type="inferred from homology"/>
<feature type="compositionally biased region" description="Low complexity" evidence="8">
    <location>
        <begin position="972"/>
        <end position="986"/>
    </location>
</feature>
<evidence type="ECO:0000256" key="4">
    <source>
        <dbReference type="ARBA" id="ARBA00022801"/>
    </source>
</evidence>
<dbReference type="EMBL" id="JANBVN010000202">
    <property type="protein sequence ID" value="KAJ9133462.1"/>
    <property type="molecule type" value="Genomic_DNA"/>
</dbReference>
<feature type="compositionally biased region" description="Basic and acidic residues" evidence="8">
    <location>
        <begin position="2025"/>
        <end position="2035"/>
    </location>
</feature>
<feature type="region of interest" description="Disordered" evidence="8">
    <location>
        <begin position="1860"/>
        <end position="2181"/>
    </location>
</feature>